<keyword evidence="3" id="KW-1185">Reference proteome</keyword>
<evidence type="ECO:0000313" key="2">
    <source>
        <dbReference type="EMBL" id="CDY64677.1"/>
    </source>
</evidence>
<proteinExistence type="predicted"/>
<dbReference type="Proteomes" id="UP000028999">
    <property type="component" value="Unassembled WGS sequence"/>
</dbReference>
<organism evidence="2 3">
    <name type="scientific">Brassica napus</name>
    <name type="common">Rape</name>
    <dbReference type="NCBI Taxonomy" id="3708"/>
    <lineage>
        <taxon>Eukaryota</taxon>
        <taxon>Viridiplantae</taxon>
        <taxon>Streptophyta</taxon>
        <taxon>Embryophyta</taxon>
        <taxon>Tracheophyta</taxon>
        <taxon>Spermatophyta</taxon>
        <taxon>Magnoliopsida</taxon>
        <taxon>eudicotyledons</taxon>
        <taxon>Gunneridae</taxon>
        <taxon>Pentapetalae</taxon>
        <taxon>rosids</taxon>
        <taxon>malvids</taxon>
        <taxon>Brassicales</taxon>
        <taxon>Brassicaceae</taxon>
        <taxon>Brassiceae</taxon>
        <taxon>Brassica</taxon>
    </lineage>
</organism>
<dbReference type="PaxDb" id="3708-A0A078JGX4"/>
<evidence type="ECO:0000313" key="3">
    <source>
        <dbReference type="Proteomes" id="UP000028999"/>
    </source>
</evidence>
<feature type="transmembrane region" description="Helical" evidence="1">
    <location>
        <begin position="12"/>
        <end position="33"/>
    </location>
</feature>
<name>A0A078JGX4_BRANA</name>
<keyword evidence="1" id="KW-1133">Transmembrane helix</keyword>
<accession>A0A078JGX4</accession>
<keyword evidence="1" id="KW-0812">Transmembrane</keyword>
<gene>
    <name evidence="2" type="primary">BnaCnng44520D</name>
    <name evidence="2" type="ORF">GSBRNA2T00042536001</name>
</gene>
<sequence length="39" mass="4676">MDYHCSTLFLSVVIRYTVFRFVVVVPELWMLVLQISALW</sequence>
<protein>
    <submittedName>
        <fullName evidence="2">BnaCnng44520D protein</fullName>
    </submittedName>
</protein>
<dbReference type="EMBL" id="LK034519">
    <property type="protein sequence ID" value="CDY64677.1"/>
    <property type="molecule type" value="Genomic_DNA"/>
</dbReference>
<dbReference type="Gramene" id="CDY64677">
    <property type="protein sequence ID" value="CDY64677"/>
    <property type="gene ID" value="GSBRNA2T00042536001"/>
</dbReference>
<evidence type="ECO:0000256" key="1">
    <source>
        <dbReference type="SAM" id="Phobius"/>
    </source>
</evidence>
<keyword evidence="1" id="KW-0472">Membrane</keyword>
<reference evidence="2 3" key="1">
    <citation type="journal article" date="2014" name="Science">
        <title>Plant genetics. Early allopolyploid evolution in the post-Neolithic Brassica napus oilseed genome.</title>
        <authorList>
            <person name="Chalhoub B."/>
            <person name="Denoeud F."/>
            <person name="Liu S."/>
            <person name="Parkin I.A."/>
            <person name="Tang H."/>
            <person name="Wang X."/>
            <person name="Chiquet J."/>
            <person name="Belcram H."/>
            <person name="Tong C."/>
            <person name="Samans B."/>
            <person name="Correa M."/>
            <person name="Da Silva C."/>
            <person name="Just J."/>
            <person name="Falentin C."/>
            <person name="Koh C.S."/>
            <person name="Le Clainche I."/>
            <person name="Bernard M."/>
            <person name="Bento P."/>
            <person name="Noel B."/>
            <person name="Labadie K."/>
            <person name="Alberti A."/>
            <person name="Charles M."/>
            <person name="Arnaud D."/>
            <person name="Guo H."/>
            <person name="Daviaud C."/>
            <person name="Alamery S."/>
            <person name="Jabbari K."/>
            <person name="Zhao M."/>
            <person name="Edger P.P."/>
            <person name="Chelaifa H."/>
            <person name="Tack D."/>
            <person name="Lassalle G."/>
            <person name="Mestiri I."/>
            <person name="Schnel N."/>
            <person name="Le Paslier M.C."/>
            <person name="Fan G."/>
            <person name="Renault V."/>
            <person name="Bayer P.E."/>
            <person name="Golicz A.A."/>
            <person name="Manoli S."/>
            <person name="Lee T.H."/>
            <person name="Thi V.H."/>
            <person name="Chalabi S."/>
            <person name="Hu Q."/>
            <person name="Fan C."/>
            <person name="Tollenaere R."/>
            <person name="Lu Y."/>
            <person name="Battail C."/>
            <person name="Shen J."/>
            <person name="Sidebottom C.H."/>
            <person name="Wang X."/>
            <person name="Canaguier A."/>
            <person name="Chauveau A."/>
            <person name="Berard A."/>
            <person name="Deniot G."/>
            <person name="Guan M."/>
            <person name="Liu Z."/>
            <person name="Sun F."/>
            <person name="Lim Y.P."/>
            <person name="Lyons E."/>
            <person name="Town C.D."/>
            <person name="Bancroft I."/>
            <person name="Wang X."/>
            <person name="Meng J."/>
            <person name="Ma J."/>
            <person name="Pires J.C."/>
            <person name="King G.J."/>
            <person name="Brunel D."/>
            <person name="Delourme R."/>
            <person name="Renard M."/>
            <person name="Aury J.M."/>
            <person name="Adams K.L."/>
            <person name="Batley J."/>
            <person name="Snowdon R.J."/>
            <person name="Tost J."/>
            <person name="Edwards D."/>
            <person name="Zhou Y."/>
            <person name="Hua W."/>
            <person name="Sharpe A.G."/>
            <person name="Paterson A.H."/>
            <person name="Guan C."/>
            <person name="Wincker P."/>
        </authorList>
    </citation>
    <scope>NUCLEOTIDE SEQUENCE [LARGE SCALE GENOMIC DNA]</scope>
    <source>
        <strain evidence="3">cv. Darmor-bzh</strain>
    </source>
</reference>
<dbReference type="AlphaFoldDB" id="A0A078JGX4"/>